<protein>
    <submittedName>
        <fullName evidence="2">Thermonuclease</fullName>
    </submittedName>
</protein>
<proteinExistence type="predicted"/>
<reference evidence="2 3" key="1">
    <citation type="submission" date="2019-03" db="EMBL/GenBank/DDBJ databases">
        <title>Genomics of glacier-inhabiting Cryobacterium strains.</title>
        <authorList>
            <person name="Liu Q."/>
            <person name="Xin Y.-H."/>
        </authorList>
    </citation>
    <scope>NUCLEOTIDE SEQUENCE [LARGE SCALE GENOMIC DNA]</scope>
    <source>
        <strain evidence="2 3">TMT1-23-1</strain>
    </source>
</reference>
<name>A0ABY2JFL7_9MICO</name>
<evidence type="ECO:0000313" key="3">
    <source>
        <dbReference type="Proteomes" id="UP000297853"/>
    </source>
</evidence>
<dbReference type="PROSITE" id="PS50830">
    <property type="entry name" value="TNASE_3"/>
    <property type="match status" value="1"/>
</dbReference>
<evidence type="ECO:0000313" key="2">
    <source>
        <dbReference type="EMBL" id="TFD04380.1"/>
    </source>
</evidence>
<accession>A0ABY2JFL7</accession>
<dbReference type="Pfam" id="PF00565">
    <property type="entry name" value="SNase"/>
    <property type="match status" value="1"/>
</dbReference>
<dbReference type="Gene3D" id="2.40.50.90">
    <property type="match status" value="1"/>
</dbReference>
<dbReference type="EMBL" id="SOGQ01000013">
    <property type="protein sequence ID" value="TFD04380.1"/>
    <property type="molecule type" value="Genomic_DNA"/>
</dbReference>
<dbReference type="Proteomes" id="UP000297853">
    <property type="component" value="Unassembled WGS sequence"/>
</dbReference>
<organism evidence="2 3">
    <name type="scientific">Cryobacterium sinapicolor</name>
    <dbReference type="NCBI Taxonomy" id="1259236"/>
    <lineage>
        <taxon>Bacteria</taxon>
        <taxon>Bacillati</taxon>
        <taxon>Actinomycetota</taxon>
        <taxon>Actinomycetes</taxon>
        <taxon>Micrococcales</taxon>
        <taxon>Microbacteriaceae</taxon>
        <taxon>Cryobacterium</taxon>
    </lineage>
</organism>
<sequence length="217" mass="22659">MGRQGGRSGMLVGVLVLGAVGFTWDQQTGFMATAFESMLSSLSESSGSSSSESADPVADAAGNALETAVGEIPAPPSGAVSMTVDYVHDGDTLFLRTDQPNALVATTDDVKVRLLGIDTPEVGDRAECFGDQATEQLRALLPEGSLTWVTADQDPTDQYGRSLFYLWTEDGRFVNYELVAGGAAESLMIAPNDAHYPLLRAAEDAATSAGAGQWGAC</sequence>
<dbReference type="RefSeq" id="WP_134427732.1">
    <property type="nucleotide sequence ID" value="NZ_SOGQ01000013.1"/>
</dbReference>
<comment type="caution">
    <text evidence="2">The sequence shown here is derived from an EMBL/GenBank/DDBJ whole genome shotgun (WGS) entry which is preliminary data.</text>
</comment>
<keyword evidence="3" id="KW-1185">Reference proteome</keyword>
<gene>
    <name evidence="2" type="ORF">E3T28_02790</name>
</gene>
<dbReference type="InterPro" id="IPR016071">
    <property type="entry name" value="Staphylococal_nuclease_OB-fold"/>
</dbReference>
<evidence type="ECO:0000259" key="1">
    <source>
        <dbReference type="PROSITE" id="PS50830"/>
    </source>
</evidence>
<dbReference type="SUPFAM" id="SSF50199">
    <property type="entry name" value="Staphylococcal nuclease"/>
    <property type="match status" value="1"/>
</dbReference>
<feature type="domain" description="TNase-like" evidence="1">
    <location>
        <begin position="78"/>
        <end position="216"/>
    </location>
</feature>
<dbReference type="InterPro" id="IPR035437">
    <property type="entry name" value="SNase_OB-fold_sf"/>
</dbReference>
<dbReference type="SMART" id="SM00318">
    <property type="entry name" value="SNc"/>
    <property type="match status" value="1"/>
</dbReference>